<dbReference type="PANTHER" id="PTHR10720">
    <property type="entry name" value="HEME OXYGENASE"/>
    <property type="match status" value="1"/>
</dbReference>
<dbReference type="CDD" id="cd19165">
    <property type="entry name" value="HemeO"/>
    <property type="match status" value="1"/>
</dbReference>
<dbReference type="GO" id="GO:0046872">
    <property type="term" value="F:metal ion binding"/>
    <property type="evidence" value="ECO:0007669"/>
    <property type="project" value="UniProtKB-KW"/>
</dbReference>
<protein>
    <recommendedName>
        <fullName evidence="7">Heme oxygenase-like protein</fullName>
    </recommendedName>
</protein>
<dbReference type="InterPro" id="IPR016084">
    <property type="entry name" value="Haem_Oase-like_multi-hlx"/>
</dbReference>
<dbReference type="SUPFAM" id="SSF48613">
    <property type="entry name" value="Heme oxygenase-like"/>
    <property type="match status" value="1"/>
</dbReference>
<dbReference type="InterPro" id="IPR002051">
    <property type="entry name" value="Haem_Oase"/>
</dbReference>
<dbReference type="Gene3D" id="1.20.910.10">
    <property type="entry name" value="Heme oxygenase-like"/>
    <property type="match status" value="1"/>
</dbReference>
<keyword evidence="6" id="KW-1185">Reference proteome</keyword>
<evidence type="ECO:0000256" key="3">
    <source>
        <dbReference type="ARBA" id="ARBA00023004"/>
    </source>
</evidence>
<dbReference type="GO" id="GO:0004392">
    <property type="term" value="F:heme oxygenase (decyclizing) activity"/>
    <property type="evidence" value="ECO:0007669"/>
    <property type="project" value="InterPro"/>
</dbReference>
<gene>
    <name evidence="5" type="ORF">L249_2042</name>
</gene>
<organism evidence="5 6">
    <name type="scientific">Ophiocordyceps polyrhachis-furcata BCC 54312</name>
    <dbReference type="NCBI Taxonomy" id="1330021"/>
    <lineage>
        <taxon>Eukaryota</taxon>
        <taxon>Fungi</taxon>
        <taxon>Dikarya</taxon>
        <taxon>Ascomycota</taxon>
        <taxon>Pezizomycotina</taxon>
        <taxon>Sordariomycetes</taxon>
        <taxon>Hypocreomycetidae</taxon>
        <taxon>Hypocreales</taxon>
        <taxon>Ophiocordycipitaceae</taxon>
        <taxon>Ophiocordyceps</taxon>
    </lineage>
</organism>
<feature type="transmembrane region" description="Helical" evidence="4">
    <location>
        <begin position="375"/>
        <end position="393"/>
    </location>
</feature>
<evidence type="ECO:0000256" key="1">
    <source>
        <dbReference type="ARBA" id="ARBA00022617"/>
    </source>
</evidence>
<keyword evidence="2" id="KW-0479">Metal-binding</keyword>
<name>A0A367LSZ6_9HYPO</name>
<keyword evidence="4" id="KW-0812">Transmembrane</keyword>
<evidence type="ECO:0000313" key="6">
    <source>
        <dbReference type="Proteomes" id="UP000253664"/>
    </source>
</evidence>
<keyword evidence="3" id="KW-0408">Iron</keyword>
<keyword evidence="4" id="KW-0472">Membrane</keyword>
<evidence type="ECO:0000313" key="5">
    <source>
        <dbReference type="EMBL" id="RCI17342.1"/>
    </source>
</evidence>
<dbReference type="EMBL" id="LKCN02000001">
    <property type="protein sequence ID" value="RCI17342.1"/>
    <property type="molecule type" value="Genomic_DNA"/>
</dbReference>
<keyword evidence="1" id="KW-0349">Heme</keyword>
<dbReference type="GO" id="GO:0006788">
    <property type="term" value="P:heme oxidation"/>
    <property type="evidence" value="ECO:0007669"/>
    <property type="project" value="InterPro"/>
</dbReference>
<dbReference type="AlphaFoldDB" id="A0A367LSZ6"/>
<dbReference type="STRING" id="1330021.A0A367LSZ6"/>
<dbReference type="InterPro" id="IPR016053">
    <property type="entry name" value="Haem_Oase-like"/>
</dbReference>
<sequence>MSTDLEALLERGLPLAQTLNLATRDVHARINTLVSSRLKLALPPRAADASLYLMGILHVAPIYATVETLWRDASRDVTSPIGPLLECLRLPGLMRSQSLRRDVAALSGWDADKVEERIRMAASGPGHVAEWVAHMRRVVEDRPHILVAYAHVLFMALFAGGRFINGRLKAAGNAFWWSLRGDSHHHHHHHFSPQHHRQSSETDPLDEAAPLRFFHFDGPDNGNDLKHEFKRLLAESEGIFTHGEKMDILEEGICIFEHVGLLVAQLDSVCASLKTKPQREAFSTSSSSSSSSSATTSATARSSPAIISDFFREAIGSRIRDSIAVTRQRWDHDYRQRLPRRCDGRLKAVHFDEAKTPPPTTTTPAAVFSHSSGSWLMFFATAAALLFTALLAGRWTSGHWLRD</sequence>
<keyword evidence="4" id="KW-1133">Transmembrane helix</keyword>
<dbReference type="PANTHER" id="PTHR10720:SF0">
    <property type="entry name" value="HEME OXYGENASE"/>
    <property type="match status" value="1"/>
</dbReference>
<dbReference type="OrthoDB" id="652091at2759"/>
<dbReference type="Pfam" id="PF01126">
    <property type="entry name" value="Heme_oxygenase"/>
    <property type="match status" value="1"/>
</dbReference>
<proteinExistence type="predicted"/>
<evidence type="ECO:0000256" key="2">
    <source>
        <dbReference type="ARBA" id="ARBA00022723"/>
    </source>
</evidence>
<reference evidence="5 6" key="1">
    <citation type="journal article" date="2015" name="BMC Genomics">
        <title>Insights from the genome of Ophiocordyceps polyrhachis-furcata to pathogenicity and host specificity in insect fungi.</title>
        <authorList>
            <person name="Wichadakul D."/>
            <person name="Kobmoo N."/>
            <person name="Ingsriswang S."/>
            <person name="Tangphatsornruang S."/>
            <person name="Chantasingh D."/>
            <person name="Luangsa-ard J.J."/>
            <person name="Eurwilaichitr L."/>
        </authorList>
    </citation>
    <scope>NUCLEOTIDE SEQUENCE [LARGE SCALE GENOMIC DNA]</scope>
    <source>
        <strain evidence="5 6">BCC 54312</strain>
    </source>
</reference>
<dbReference type="Proteomes" id="UP000253664">
    <property type="component" value="Unassembled WGS sequence"/>
</dbReference>
<accession>A0A367LSZ6</accession>
<evidence type="ECO:0008006" key="7">
    <source>
        <dbReference type="Google" id="ProtNLM"/>
    </source>
</evidence>
<evidence type="ECO:0000256" key="4">
    <source>
        <dbReference type="SAM" id="Phobius"/>
    </source>
</evidence>
<comment type="caution">
    <text evidence="5">The sequence shown here is derived from an EMBL/GenBank/DDBJ whole genome shotgun (WGS) entry which is preliminary data.</text>
</comment>
<feature type="transmembrane region" description="Helical" evidence="4">
    <location>
        <begin position="145"/>
        <end position="164"/>
    </location>
</feature>